<keyword evidence="5" id="KW-1185">Reference proteome</keyword>
<feature type="repeat" description="PPR" evidence="3">
    <location>
        <begin position="244"/>
        <end position="278"/>
    </location>
</feature>
<dbReference type="Proteomes" id="UP000516437">
    <property type="component" value="Chromosome 2"/>
</dbReference>
<comment type="similarity">
    <text evidence="1">Belongs to the PPR family. P subfamily.</text>
</comment>
<dbReference type="InterPro" id="IPR002885">
    <property type="entry name" value="PPR_rpt"/>
</dbReference>
<dbReference type="OrthoDB" id="747253at2759"/>
<name>A0A6A1W9B9_9ROSI</name>
<accession>A0A6A1W9B9</accession>
<evidence type="ECO:0000256" key="2">
    <source>
        <dbReference type="ARBA" id="ARBA00022737"/>
    </source>
</evidence>
<comment type="caution">
    <text evidence="4">The sequence shown here is derived from an EMBL/GenBank/DDBJ whole genome shotgun (WGS) entry which is preliminary data.</text>
</comment>
<dbReference type="SUPFAM" id="SSF48452">
    <property type="entry name" value="TPR-like"/>
    <property type="match status" value="1"/>
</dbReference>
<dbReference type="Pfam" id="PF13041">
    <property type="entry name" value="PPR_2"/>
    <property type="match status" value="4"/>
</dbReference>
<proteinExistence type="inferred from homology"/>
<evidence type="ECO:0000256" key="1">
    <source>
        <dbReference type="ARBA" id="ARBA00007626"/>
    </source>
</evidence>
<dbReference type="PANTHER" id="PTHR47933:SF45">
    <property type="entry name" value="PENTACOTRIPEPTIDE-REPEAT REGION OF PRORP DOMAIN-CONTAINING PROTEIN"/>
    <property type="match status" value="1"/>
</dbReference>
<feature type="repeat" description="PPR" evidence="3">
    <location>
        <begin position="525"/>
        <end position="559"/>
    </location>
</feature>
<evidence type="ECO:0000256" key="3">
    <source>
        <dbReference type="PROSITE-ProRule" id="PRU00708"/>
    </source>
</evidence>
<evidence type="ECO:0000313" key="4">
    <source>
        <dbReference type="EMBL" id="KAB1221859.1"/>
    </source>
</evidence>
<evidence type="ECO:0000313" key="5">
    <source>
        <dbReference type="Proteomes" id="UP000516437"/>
    </source>
</evidence>
<dbReference type="InterPro" id="IPR011990">
    <property type="entry name" value="TPR-like_helical_dom_sf"/>
</dbReference>
<dbReference type="Pfam" id="PF01535">
    <property type="entry name" value="PPR"/>
    <property type="match status" value="2"/>
</dbReference>
<feature type="repeat" description="PPR" evidence="3">
    <location>
        <begin position="386"/>
        <end position="420"/>
    </location>
</feature>
<dbReference type="InterPro" id="IPR051240">
    <property type="entry name" value="Mito_RNA-Proc/Resp"/>
</dbReference>
<evidence type="ECO:0008006" key="6">
    <source>
        <dbReference type="Google" id="ProtNLM"/>
    </source>
</evidence>
<dbReference type="GO" id="GO:0003729">
    <property type="term" value="F:mRNA binding"/>
    <property type="evidence" value="ECO:0007669"/>
    <property type="project" value="TreeGrafter"/>
</dbReference>
<dbReference type="Gene3D" id="1.25.40.10">
    <property type="entry name" value="Tetratricopeptide repeat domain"/>
    <property type="match status" value="4"/>
</dbReference>
<feature type="repeat" description="PPR" evidence="3">
    <location>
        <begin position="491"/>
        <end position="521"/>
    </location>
</feature>
<organism evidence="4 5">
    <name type="scientific">Morella rubra</name>
    <name type="common">Chinese bayberry</name>
    <dbReference type="NCBI Taxonomy" id="262757"/>
    <lineage>
        <taxon>Eukaryota</taxon>
        <taxon>Viridiplantae</taxon>
        <taxon>Streptophyta</taxon>
        <taxon>Embryophyta</taxon>
        <taxon>Tracheophyta</taxon>
        <taxon>Spermatophyta</taxon>
        <taxon>Magnoliopsida</taxon>
        <taxon>eudicotyledons</taxon>
        <taxon>Gunneridae</taxon>
        <taxon>Pentapetalae</taxon>
        <taxon>rosids</taxon>
        <taxon>fabids</taxon>
        <taxon>Fagales</taxon>
        <taxon>Myricaceae</taxon>
        <taxon>Morella</taxon>
    </lineage>
</organism>
<dbReference type="AlphaFoldDB" id="A0A6A1W9B9"/>
<dbReference type="EMBL" id="RXIC02000020">
    <property type="protein sequence ID" value="KAB1221859.1"/>
    <property type="molecule type" value="Genomic_DNA"/>
</dbReference>
<keyword evidence="2" id="KW-0677">Repeat</keyword>
<dbReference type="PANTHER" id="PTHR47933">
    <property type="entry name" value="PENTATRICOPEPTIDE REPEAT-CONTAINING PROTEIN 1, MITOCHONDRIAL"/>
    <property type="match status" value="1"/>
</dbReference>
<gene>
    <name evidence="4" type="ORF">CJ030_MR2G003991</name>
</gene>
<dbReference type="NCBIfam" id="TIGR00756">
    <property type="entry name" value="PPR"/>
    <property type="match status" value="7"/>
</dbReference>
<reference evidence="4 5" key="1">
    <citation type="journal article" date="2019" name="Plant Biotechnol. J.">
        <title>The red bayberry genome and genetic basis of sex determination.</title>
        <authorList>
            <person name="Jia H.M."/>
            <person name="Jia H.J."/>
            <person name="Cai Q.L."/>
            <person name="Wang Y."/>
            <person name="Zhao H.B."/>
            <person name="Yang W.F."/>
            <person name="Wang G.Y."/>
            <person name="Li Y.H."/>
            <person name="Zhan D.L."/>
            <person name="Shen Y.T."/>
            <person name="Niu Q.F."/>
            <person name="Chang L."/>
            <person name="Qiu J."/>
            <person name="Zhao L."/>
            <person name="Xie H.B."/>
            <person name="Fu W.Y."/>
            <person name="Jin J."/>
            <person name="Li X.W."/>
            <person name="Jiao Y."/>
            <person name="Zhou C.C."/>
            <person name="Tu T."/>
            <person name="Chai C.Y."/>
            <person name="Gao J.L."/>
            <person name="Fan L.J."/>
            <person name="van de Weg E."/>
            <person name="Wang J.Y."/>
            <person name="Gao Z.S."/>
        </authorList>
    </citation>
    <scope>NUCLEOTIDE SEQUENCE [LARGE SCALE GENOMIC DNA]</scope>
    <source>
        <tissue evidence="4">Leaves</tissue>
    </source>
</reference>
<sequence>MFRKARHVPKPLSTSTTATSISWRIQIKQNLLASQISSILLQRHNWVPILQNLNLSSKLTPPLFLQILHKTRINPQIALKFFNWASTSLGFQPDLESHCQIIQLSLRSGLVHPVKPLVGSLIQSHPACVLVQCVIRVCRGRDSQSNVLSFVLERYIQNDLLMEGLGLFREMRGHGFTPSVRACSALVDALLKENETKLAWCFCGGVIRSGVPLDRSMWSLIAQILCKNGKLETIVRLLDLGIYNSVIYNLVIDWYSKIGDLGTAIDTLNGMCDRKIEAGFSTYGSVLDGACKYGDAEVIEYIMSIMVEKQLLPKILLSEYDLVVQKLSELGKTYAAEMFFKRACDANIMLQDVTYGCLLRAFCKEGRLKEAIWIYHLISERGLTVNDSSYNAFVNVLCKEDQFEEGYALLRDAVRRGNSLCALELCKLVASHCSIGRWREAEELLDVILERGLLPDSRCCCSLVEHYCSSRRVDSAIALHNKMERWNIGLDDATYNVLLNALFVGKKIEEAVRVFDYMRRLNLVSTASFTTMVRGLCRIKELKRAMKIHDEMLKMGLKPDQPTYKRLISGFK</sequence>
<protein>
    <recommendedName>
        <fullName evidence="6">Pentacotripeptide-repeat region of PRORP domain-containing protein</fullName>
    </recommendedName>
</protein>
<dbReference type="PROSITE" id="PS51375">
    <property type="entry name" value="PPR"/>
    <property type="match status" value="6"/>
</dbReference>
<feature type="repeat" description="PPR" evidence="3">
    <location>
        <begin position="351"/>
        <end position="385"/>
    </location>
</feature>
<feature type="repeat" description="PPR" evidence="3">
    <location>
        <begin position="456"/>
        <end position="490"/>
    </location>
</feature>